<evidence type="ECO:0008006" key="4">
    <source>
        <dbReference type="Google" id="ProtNLM"/>
    </source>
</evidence>
<dbReference type="EMBL" id="KN822009">
    <property type="protein sequence ID" value="KIM68425.1"/>
    <property type="molecule type" value="Genomic_DNA"/>
</dbReference>
<sequence>MHFFQMLRVSVSVAFLASRCPLCQTTHSSLRLHGYSAMPSPTHYPYLRRSSTPRVCHAASVIFSPLLSFCPLDSLCSVYCFDHLLLPKLHSSCWLVSAFYFVGLDYTGPSPLEGLFWLAGTHFSFAIPECSRRFWLLQLESWPRRQCRYVSSLVAPRAPTSQSSLFMVY</sequence>
<reference evidence="3" key="2">
    <citation type="submission" date="2015-01" db="EMBL/GenBank/DDBJ databases">
        <title>Evolutionary Origins and Diversification of the Mycorrhizal Mutualists.</title>
        <authorList>
            <consortium name="DOE Joint Genome Institute"/>
            <consortium name="Mycorrhizal Genomics Consortium"/>
            <person name="Kohler A."/>
            <person name="Kuo A."/>
            <person name="Nagy L.G."/>
            <person name="Floudas D."/>
            <person name="Copeland A."/>
            <person name="Barry K.W."/>
            <person name="Cichocki N."/>
            <person name="Veneault-Fourrey C."/>
            <person name="LaButti K."/>
            <person name="Lindquist E.A."/>
            <person name="Lipzen A."/>
            <person name="Lundell T."/>
            <person name="Morin E."/>
            <person name="Murat C."/>
            <person name="Riley R."/>
            <person name="Ohm R."/>
            <person name="Sun H."/>
            <person name="Tunlid A."/>
            <person name="Henrissat B."/>
            <person name="Grigoriev I.V."/>
            <person name="Hibbett D.S."/>
            <person name="Martin F."/>
        </authorList>
    </citation>
    <scope>NUCLEOTIDE SEQUENCE [LARGE SCALE GENOMIC DNA]</scope>
    <source>
        <strain evidence="3">Foug A</strain>
    </source>
</reference>
<gene>
    <name evidence="2" type="ORF">SCLCIDRAFT_953025</name>
</gene>
<feature type="chain" id="PRO_5002163940" description="Secreted protein" evidence="1">
    <location>
        <begin position="26"/>
        <end position="169"/>
    </location>
</feature>
<accession>A0A0C3E6K1</accession>
<feature type="signal peptide" evidence="1">
    <location>
        <begin position="1"/>
        <end position="25"/>
    </location>
</feature>
<reference evidence="2 3" key="1">
    <citation type="submission" date="2014-04" db="EMBL/GenBank/DDBJ databases">
        <authorList>
            <consortium name="DOE Joint Genome Institute"/>
            <person name="Kuo A."/>
            <person name="Kohler A."/>
            <person name="Nagy L.G."/>
            <person name="Floudas D."/>
            <person name="Copeland A."/>
            <person name="Barry K.W."/>
            <person name="Cichocki N."/>
            <person name="Veneault-Fourrey C."/>
            <person name="LaButti K."/>
            <person name="Lindquist E.A."/>
            <person name="Lipzen A."/>
            <person name="Lundell T."/>
            <person name="Morin E."/>
            <person name="Murat C."/>
            <person name="Sun H."/>
            <person name="Tunlid A."/>
            <person name="Henrissat B."/>
            <person name="Grigoriev I.V."/>
            <person name="Hibbett D.S."/>
            <person name="Martin F."/>
            <person name="Nordberg H.P."/>
            <person name="Cantor M.N."/>
            <person name="Hua S.X."/>
        </authorList>
    </citation>
    <scope>NUCLEOTIDE SEQUENCE [LARGE SCALE GENOMIC DNA]</scope>
    <source>
        <strain evidence="2 3">Foug A</strain>
    </source>
</reference>
<protein>
    <recommendedName>
        <fullName evidence="4">Secreted protein</fullName>
    </recommendedName>
</protein>
<keyword evidence="1" id="KW-0732">Signal</keyword>
<organism evidence="2 3">
    <name type="scientific">Scleroderma citrinum Foug A</name>
    <dbReference type="NCBI Taxonomy" id="1036808"/>
    <lineage>
        <taxon>Eukaryota</taxon>
        <taxon>Fungi</taxon>
        <taxon>Dikarya</taxon>
        <taxon>Basidiomycota</taxon>
        <taxon>Agaricomycotina</taxon>
        <taxon>Agaricomycetes</taxon>
        <taxon>Agaricomycetidae</taxon>
        <taxon>Boletales</taxon>
        <taxon>Sclerodermatineae</taxon>
        <taxon>Sclerodermataceae</taxon>
        <taxon>Scleroderma</taxon>
    </lineage>
</organism>
<evidence type="ECO:0000256" key="1">
    <source>
        <dbReference type="SAM" id="SignalP"/>
    </source>
</evidence>
<dbReference type="Proteomes" id="UP000053989">
    <property type="component" value="Unassembled WGS sequence"/>
</dbReference>
<dbReference type="AlphaFoldDB" id="A0A0C3E6K1"/>
<dbReference type="HOGENOM" id="CLU_1579448_0_0_1"/>
<name>A0A0C3E6K1_9AGAM</name>
<keyword evidence="3" id="KW-1185">Reference proteome</keyword>
<proteinExistence type="predicted"/>
<evidence type="ECO:0000313" key="3">
    <source>
        <dbReference type="Proteomes" id="UP000053989"/>
    </source>
</evidence>
<dbReference type="InParanoid" id="A0A0C3E6K1"/>
<evidence type="ECO:0000313" key="2">
    <source>
        <dbReference type="EMBL" id="KIM68425.1"/>
    </source>
</evidence>